<evidence type="ECO:0000256" key="1">
    <source>
        <dbReference type="ARBA" id="ARBA00006611"/>
    </source>
</evidence>
<comment type="similarity">
    <text evidence="1">Belongs to the GSP E family.</text>
</comment>
<dbReference type="Proteomes" id="UP000233276">
    <property type="component" value="Chromosome"/>
</dbReference>
<sequence>MRMMIRDTRHATEWVNDLLNSAINMGVTDLQIRLDRDEKQLTVRARLNRVMEEVATASGDLSYEIVNRIKSHASISTGPAQAIADGLYVHETGYSTHDLRVALFPSVEGEALALRLPASQKMPTIDDVAFSELNRRLLDSLLGMPNGLLLMAGPMGAGKTTTMYAILGELGGTDKNVFTVEDPAERVVPGAVQIQINENARNGWPEVLRGLRRSDLEVLMIGEVRNGEQAQAALEIGNAGAKVVSSIHANDSIGAVHQLLELSKTSPRMVGNQLRGVVSQRLLRVLHKACAGAGCQECDDSGYKGVRPIHEVLVIDDVIVQAMVDGASASALRSVAQGQGMETLWQCALRLIDDGVTDHREAVRVLGLQPATERGPDIEGSPITTDNSPEELDHERTRNASAASAARSDGRDANGDAAPDVASARTIAAGHPPARLLPLPGSAPG</sequence>
<keyword evidence="2" id="KW-0547">Nucleotide-binding</keyword>
<dbReference type="PANTHER" id="PTHR30258:SF3">
    <property type="entry name" value="SLL1921 PROTEIN"/>
    <property type="match status" value="1"/>
</dbReference>
<evidence type="ECO:0000256" key="4">
    <source>
        <dbReference type="SAM" id="MobiDB-lite"/>
    </source>
</evidence>
<name>A0A2K9DJ58_9MICO</name>
<evidence type="ECO:0000313" key="6">
    <source>
        <dbReference type="EMBL" id="AUG29527.1"/>
    </source>
</evidence>
<dbReference type="EMBL" id="CP025299">
    <property type="protein sequence ID" value="AUG29527.1"/>
    <property type="molecule type" value="Genomic_DNA"/>
</dbReference>
<dbReference type="Pfam" id="PF00437">
    <property type="entry name" value="T2SSE"/>
    <property type="match status" value="1"/>
</dbReference>
<accession>A0A2K9DJ58</accession>
<dbReference type="InterPro" id="IPR027417">
    <property type="entry name" value="P-loop_NTPase"/>
</dbReference>
<evidence type="ECO:0000256" key="2">
    <source>
        <dbReference type="ARBA" id="ARBA00022741"/>
    </source>
</evidence>
<gene>
    <name evidence="6" type="ORF">CXR34_08760</name>
</gene>
<dbReference type="GO" id="GO:0005886">
    <property type="term" value="C:plasma membrane"/>
    <property type="evidence" value="ECO:0007669"/>
    <property type="project" value="TreeGrafter"/>
</dbReference>
<dbReference type="Gene3D" id="3.40.50.300">
    <property type="entry name" value="P-loop containing nucleotide triphosphate hydrolases"/>
    <property type="match status" value="1"/>
</dbReference>
<dbReference type="Gene3D" id="3.30.450.90">
    <property type="match status" value="1"/>
</dbReference>
<dbReference type="InterPro" id="IPR001482">
    <property type="entry name" value="T2SS/T4SS_dom"/>
</dbReference>
<evidence type="ECO:0000313" key="7">
    <source>
        <dbReference type="Proteomes" id="UP000233276"/>
    </source>
</evidence>
<organism evidence="6 7">
    <name type="scientific">Microbacterium hominis</name>
    <dbReference type="NCBI Taxonomy" id="162426"/>
    <lineage>
        <taxon>Bacteria</taxon>
        <taxon>Bacillati</taxon>
        <taxon>Actinomycetota</taxon>
        <taxon>Actinomycetes</taxon>
        <taxon>Micrococcales</taxon>
        <taxon>Microbacteriaceae</taxon>
        <taxon>Microbacterium</taxon>
    </lineage>
</organism>
<proteinExistence type="inferred from homology"/>
<dbReference type="AlphaFoldDB" id="A0A2K9DJ58"/>
<evidence type="ECO:0000256" key="3">
    <source>
        <dbReference type="ARBA" id="ARBA00022840"/>
    </source>
</evidence>
<feature type="region of interest" description="Disordered" evidence="4">
    <location>
        <begin position="367"/>
        <end position="445"/>
    </location>
</feature>
<reference evidence="6 7" key="1">
    <citation type="submission" date="2017-12" db="EMBL/GenBank/DDBJ databases">
        <title>Isolation and characterization of estrogens degradatiion strain Microbacterium hominis SJTG1.</title>
        <authorList>
            <person name="Xiong W."/>
            <person name="Yin C."/>
            <person name="Zheng D."/>
            <person name="Liang R."/>
        </authorList>
    </citation>
    <scope>NUCLEOTIDE SEQUENCE [LARGE SCALE GENOMIC DNA]</scope>
    <source>
        <strain evidence="6 7">SJTG1</strain>
    </source>
</reference>
<dbReference type="PANTHER" id="PTHR30258">
    <property type="entry name" value="TYPE II SECRETION SYSTEM PROTEIN GSPE-RELATED"/>
    <property type="match status" value="1"/>
</dbReference>
<evidence type="ECO:0000259" key="5">
    <source>
        <dbReference type="Pfam" id="PF00437"/>
    </source>
</evidence>
<keyword evidence="3" id="KW-0067">ATP-binding</keyword>
<protein>
    <recommendedName>
        <fullName evidence="5">Bacterial type II secretion system protein E domain-containing protein</fullName>
    </recommendedName>
</protein>
<dbReference type="KEGG" id="mhos:CXR34_08760"/>
<dbReference type="GO" id="GO:0016887">
    <property type="term" value="F:ATP hydrolysis activity"/>
    <property type="evidence" value="ECO:0007669"/>
    <property type="project" value="TreeGrafter"/>
</dbReference>
<dbReference type="SUPFAM" id="SSF52540">
    <property type="entry name" value="P-loop containing nucleoside triphosphate hydrolases"/>
    <property type="match status" value="1"/>
</dbReference>
<dbReference type="GO" id="GO:0005524">
    <property type="term" value="F:ATP binding"/>
    <property type="evidence" value="ECO:0007669"/>
    <property type="project" value="UniProtKB-KW"/>
</dbReference>
<feature type="domain" description="Bacterial type II secretion system protein E" evidence="5">
    <location>
        <begin position="12"/>
        <end position="364"/>
    </location>
</feature>